<proteinExistence type="predicted"/>
<feature type="region of interest" description="Disordered" evidence="1">
    <location>
        <begin position="176"/>
        <end position="205"/>
    </location>
</feature>
<evidence type="ECO:0000256" key="2">
    <source>
        <dbReference type="SAM" id="Phobius"/>
    </source>
</evidence>
<feature type="transmembrane region" description="Helical" evidence="2">
    <location>
        <begin position="27"/>
        <end position="45"/>
    </location>
</feature>
<reference evidence="3" key="2">
    <citation type="submission" date="2011-03" db="EMBL/GenBank/DDBJ databases">
        <title>Annotation of Magnaporthe poae ATCC 64411.</title>
        <authorList>
            <person name="Ma L.-J."/>
            <person name="Dead R."/>
            <person name="Young S.K."/>
            <person name="Zeng Q."/>
            <person name="Gargeya S."/>
            <person name="Fitzgerald M."/>
            <person name="Haas B."/>
            <person name="Abouelleil A."/>
            <person name="Alvarado L."/>
            <person name="Arachchi H.M."/>
            <person name="Berlin A."/>
            <person name="Brown A."/>
            <person name="Chapman S.B."/>
            <person name="Chen Z."/>
            <person name="Dunbar C."/>
            <person name="Freedman E."/>
            <person name="Gearin G."/>
            <person name="Gellesch M."/>
            <person name="Goldberg J."/>
            <person name="Griggs A."/>
            <person name="Gujja S."/>
            <person name="Heiman D."/>
            <person name="Howarth C."/>
            <person name="Larson L."/>
            <person name="Lui A."/>
            <person name="MacDonald P.J.P."/>
            <person name="Mehta T."/>
            <person name="Montmayeur A."/>
            <person name="Murphy C."/>
            <person name="Neiman D."/>
            <person name="Pearson M."/>
            <person name="Priest M."/>
            <person name="Roberts A."/>
            <person name="Saif S."/>
            <person name="Shea T."/>
            <person name="Shenoy N."/>
            <person name="Sisk P."/>
            <person name="Stolte C."/>
            <person name="Sykes S."/>
            <person name="Yandava C."/>
            <person name="Wortman J."/>
            <person name="Nusbaum C."/>
            <person name="Birren B."/>
        </authorList>
    </citation>
    <scope>NUCLEOTIDE SEQUENCE</scope>
    <source>
        <strain evidence="3">ATCC 64411</strain>
    </source>
</reference>
<keyword evidence="2" id="KW-1133">Transmembrane helix</keyword>
<sequence length="205" mass="22515">MAPAIFSRADISQEGLCEGFAKRPSDWVALALGIVLIAFVVVAWCRHRYCLTSQDEELRRARANVTDLRAKYWDSQDICSRQRDLLVEERHASEELRTEVGKARAQLAVLEDRMTSLSRNLAVLQGEPASPVGPSQNPTQNPEPARGLGIDLFPTTSSVVSSHVSPTPNLAAFCTRILGRPPSPTSSAALGAIERRDTERRPQPT</sequence>
<accession>A0A0H2U5E2</accession>
<feature type="compositionally biased region" description="Polar residues" evidence="1">
    <location>
        <begin position="133"/>
        <end position="142"/>
    </location>
</feature>
<name>A0A0H2U5E2_MAGP6</name>
<dbReference type="EMBL" id="GL876968">
    <property type="protein sequence ID" value="KLU84739.1"/>
    <property type="molecule type" value="Genomic_DNA"/>
</dbReference>
<protein>
    <submittedName>
        <fullName evidence="3">Uncharacterized protein</fullName>
    </submittedName>
</protein>
<feature type="region of interest" description="Disordered" evidence="1">
    <location>
        <begin position="126"/>
        <end position="152"/>
    </location>
</feature>
<keyword evidence="2" id="KW-0472">Membrane</keyword>
<keyword evidence="2" id="KW-0812">Transmembrane</keyword>
<dbReference type="AlphaFoldDB" id="A0A0H2U5E2"/>
<evidence type="ECO:0000313" key="3">
    <source>
        <dbReference type="EMBL" id="KLU84739.1"/>
    </source>
</evidence>
<feature type="compositionally biased region" description="Basic and acidic residues" evidence="1">
    <location>
        <begin position="193"/>
        <end position="205"/>
    </location>
</feature>
<dbReference type="VEuPathDB" id="FungiDB:MAPG_03778"/>
<gene>
    <name evidence="3" type="ORF">MAPG_03778</name>
</gene>
<evidence type="ECO:0000256" key="1">
    <source>
        <dbReference type="SAM" id="MobiDB-lite"/>
    </source>
</evidence>
<feature type="non-terminal residue" evidence="3">
    <location>
        <position position="205"/>
    </location>
</feature>
<organism evidence="3">
    <name type="scientific">Magnaporthiopsis poae (strain ATCC 64411 / 73-15)</name>
    <name type="common">Kentucky bluegrass fungus</name>
    <name type="synonym">Magnaporthe poae</name>
    <dbReference type="NCBI Taxonomy" id="644358"/>
    <lineage>
        <taxon>Eukaryota</taxon>
        <taxon>Fungi</taxon>
        <taxon>Dikarya</taxon>
        <taxon>Ascomycota</taxon>
        <taxon>Pezizomycotina</taxon>
        <taxon>Sordariomycetes</taxon>
        <taxon>Sordariomycetidae</taxon>
        <taxon>Magnaporthales</taxon>
        <taxon>Magnaporthaceae</taxon>
        <taxon>Magnaporthiopsis</taxon>
    </lineage>
</organism>
<reference evidence="3" key="1">
    <citation type="submission" date="2010-05" db="EMBL/GenBank/DDBJ databases">
        <title>The Genome Sequence of Magnaporthe poae strain ATCC 64411.</title>
        <authorList>
            <consortium name="The Broad Institute Genome Sequencing Platform"/>
            <consortium name="Broad Institute Genome Sequencing Center for Infectious Disease"/>
            <person name="Ma L.-J."/>
            <person name="Dead R."/>
            <person name="Young S."/>
            <person name="Zeng Q."/>
            <person name="Koehrsen M."/>
            <person name="Alvarado L."/>
            <person name="Berlin A."/>
            <person name="Chapman S.B."/>
            <person name="Chen Z."/>
            <person name="Freedman E."/>
            <person name="Gellesch M."/>
            <person name="Goldberg J."/>
            <person name="Griggs A."/>
            <person name="Gujja S."/>
            <person name="Heilman E.R."/>
            <person name="Heiman D."/>
            <person name="Hepburn T."/>
            <person name="Howarth C."/>
            <person name="Jen D."/>
            <person name="Larson L."/>
            <person name="Mehta T."/>
            <person name="Neiman D."/>
            <person name="Pearson M."/>
            <person name="Roberts A."/>
            <person name="Saif S."/>
            <person name="Shea T."/>
            <person name="Shenoy N."/>
            <person name="Sisk P."/>
            <person name="Stolte C."/>
            <person name="Sykes S."/>
            <person name="Walk T."/>
            <person name="White J."/>
            <person name="Yandava C."/>
            <person name="Haas B."/>
            <person name="Nusbaum C."/>
            <person name="Birren B."/>
        </authorList>
    </citation>
    <scope>NUCLEOTIDE SEQUENCE</scope>
    <source>
        <strain evidence="3">ATCC 64411</strain>
    </source>
</reference>